<gene>
    <name evidence="2" type="ORF">niasHT_029557</name>
</gene>
<keyword evidence="3" id="KW-1185">Reference proteome</keyword>
<feature type="region of interest" description="Disordered" evidence="1">
    <location>
        <begin position="67"/>
        <end position="108"/>
    </location>
</feature>
<organism evidence="2 3">
    <name type="scientific">Heterodera trifolii</name>
    <dbReference type="NCBI Taxonomy" id="157864"/>
    <lineage>
        <taxon>Eukaryota</taxon>
        <taxon>Metazoa</taxon>
        <taxon>Ecdysozoa</taxon>
        <taxon>Nematoda</taxon>
        <taxon>Chromadorea</taxon>
        <taxon>Rhabditida</taxon>
        <taxon>Tylenchina</taxon>
        <taxon>Tylenchomorpha</taxon>
        <taxon>Tylenchoidea</taxon>
        <taxon>Heteroderidae</taxon>
        <taxon>Heteroderinae</taxon>
        <taxon>Heterodera</taxon>
    </lineage>
</organism>
<proteinExistence type="predicted"/>
<name>A0ABD2JB01_9BILA</name>
<evidence type="ECO:0000256" key="1">
    <source>
        <dbReference type="SAM" id="MobiDB-lite"/>
    </source>
</evidence>
<evidence type="ECO:0008006" key="4">
    <source>
        <dbReference type="Google" id="ProtNLM"/>
    </source>
</evidence>
<dbReference type="Proteomes" id="UP001620626">
    <property type="component" value="Unassembled WGS sequence"/>
</dbReference>
<dbReference type="AlphaFoldDB" id="A0ABD2JB01"/>
<reference evidence="2 3" key="1">
    <citation type="submission" date="2024-10" db="EMBL/GenBank/DDBJ databases">
        <authorList>
            <person name="Kim D."/>
        </authorList>
    </citation>
    <scope>NUCLEOTIDE SEQUENCE [LARGE SCALE GENOMIC DNA]</scope>
    <source>
        <strain evidence="2">BH-2024</strain>
    </source>
</reference>
<accession>A0ABD2JB01</accession>
<feature type="compositionally biased region" description="Basic and acidic residues" evidence="1">
    <location>
        <begin position="67"/>
        <end position="76"/>
    </location>
</feature>
<sequence length="108" mass="12492">MVHKLPPELLSEITNFTTWDLRWYYLPVSKHFNIFLCRMVDKIILNILKQLAQLHQIDKRHAKVERELRAPEEGGAEKCPTTCSGATGRAARSKRVANRNYTADVDEK</sequence>
<evidence type="ECO:0000313" key="2">
    <source>
        <dbReference type="EMBL" id="KAL3087793.1"/>
    </source>
</evidence>
<dbReference type="EMBL" id="JBICBT010001015">
    <property type="protein sequence ID" value="KAL3087793.1"/>
    <property type="molecule type" value="Genomic_DNA"/>
</dbReference>
<protein>
    <recommendedName>
        <fullName evidence="4">F-box domain-containing protein</fullName>
    </recommendedName>
</protein>
<evidence type="ECO:0000313" key="3">
    <source>
        <dbReference type="Proteomes" id="UP001620626"/>
    </source>
</evidence>
<comment type="caution">
    <text evidence="2">The sequence shown here is derived from an EMBL/GenBank/DDBJ whole genome shotgun (WGS) entry which is preliminary data.</text>
</comment>